<evidence type="ECO:0000313" key="3">
    <source>
        <dbReference type="Proteomes" id="UP000006718"/>
    </source>
</evidence>
<sequence>MIKSVLLFFFFEMKSHSAAQAGVQWCILGSLQPLPPAFKRFTCFSLLSIWDYRYIPPCPANFCIFSGDGVLPCWPGWSFYFLFLVFSSGPESFLFFSPPLI</sequence>
<feature type="signal peptide" evidence="1">
    <location>
        <begin position="1"/>
        <end position="19"/>
    </location>
</feature>
<dbReference type="VEuPathDB" id="HostDB:ENSMMUG00000053632"/>
<reference evidence="3" key="1">
    <citation type="journal article" date="2007" name="Science">
        <title>Evolutionary and biomedical insights from the rhesus macaque genome.</title>
        <authorList>
            <person name="Gibbs R.A."/>
            <person name="Rogers J."/>
            <person name="Katze M.G."/>
            <person name="Bumgarner R."/>
            <person name="Weinstock G.M."/>
            <person name="Mardis E.R."/>
            <person name="Remington K.A."/>
            <person name="Strausberg R.L."/>
            <person name="Venter J.C."/>
            <person name="Wilson R.K."/>
            <person name="Batzer M.A."/>
            <person name="Bustamante C.D."/>
            <person name="Eichler E.E."/>
            <person name="Hahn M.W."/>
            <person name="Hardison R.C."/>
            <person name="Makova K.D."/>
            <person name="Miller W."/>
            <person name="Milosavljevic A."/>
            <person name="Palermo R.E."/>
            <person name="Siepel A."/>
            <person name="Sikela J.M."/>
            <person name="Attaway T."/>
            <person name="Bell S."/>
            <person name="Bernard K.E."/>
            <person name="Buhay C.J."/>
            <person name="Chandrabose M.N."/>
            <person name="Dao M."/>
            <person name="Davis C."/>
            <person name="Delehaunty K.D."/>
            <person name="Ding Y."/>
            <person name="Dinh H.H."/>
            <person name="Dugan-Rocha S."/>
            <person name="Fulton L.A."/>
            <person name="Gabisi R.A."/>
            <person name="Garner T.T."/>
            <person name="Godfrey J."/>
            <person name="Hawes A.C."/>
            <person name="Hernandez J."/>
            <person name="Hines S."/>
            <person name="Holder M."/>
            <person name="Hume J."/>
            <person name="Jhangiani S.N."/>
            <person name="Joshi V."/>
            <person name="Khan Z.M."/>
            <person name="Kirkness E.F."/>
            <person name="Cree A."/>
            <person name="Fowler R.G."/>
            <person name="Lee S."/>
            <person name="Lewis L.R."/>
            <person name="Li Z."/>
            <person name="Liu Y.-S."/>
            <person name="Moore S.M."/>
            <person name="Muzny D."/>
            <person name="Nazareth L.V."/>
            <person name="Ngo D.N."/>
            <person name="Okwuonu G.O."/>
            <person name="Pai G."/>
            <person name="Parker D."/>
            <person name="Paul H.A."/>
            <person name="Pfannkoch C."/>
            <person name="Pohl C.S."/>
            <person name="Rogers Y.-H.C."/>
            <person name="Ruiz S.J."/>
            <person name="Sabo A."/>
            <person name="Santibanez J."/>
            <person name="Schneider B.W."/>
            <person name="Smith S.M."/>
            <person name="Sodergren E."/>
            <person name="Svatek A.F."/>
            <person name="Utterback T.R."/>
            <person name="Vattathil S."/>
            <person name="Warren W."/>
            <person name="White C.S."/>
            <person name="Chinwalla A.T."/>
            <person name="Feng Y."/>
            <person name="Halpern A.L."/>
            <person name="Hillier L.W."/>
            <person name="Huang X."/>
            <person name="Minx P."/>
            <person name="Nelson J.O."/>
            <person name="Pepin K.H."/>
            <person name="Qin X."/>
            <person name="Sutton G.G."/>
            <person name="Venter E."/>
            <person name="Walenz B.P."/>
            <person name="Wallis J.W."/>
            <person name="Worley K.C."/>
            <person name="Yang S.-P."/>
            <person name="Jones S.M."/>
            <person name="Marra M.A."/>
            <person name="Rocchi M."/>
            <person name="Schein J.E."/>
            <person name="Baertsch R."/>
            <person name="Clarke L."/>
            <person name="Csuros M."/>
            <person name="Glasscock J."/>
            <person name="Harris R.A."/>
            <person name="Havlak P."/>
            <person name="Jackson A.R."/>
            <person name="Jiang H."/>
            <person name="Liu Y."/>
            <person name="Messina D.N."/>
            <person name="Shen Y."/>
            <person name="Song H.X.-Z."/>
            <person name="Wylie T."/>
            <person name="Zhang L."/>
            <person name="Birney E."/>
            <person name="Han K."/>
            <person name="Konkel M.K."/>
            <person name="Lee J."/>
            <person name="Smit A.F.A."/>
            <person name="Ullmer B."/>
            <person name="Wang H."/>
            <person name="Xing J."/>
            <person name="Burhans R."/>
            <person name="Cheng Z."/>
            <person name="Karro J.E."/>
            <person name="Ma J."/>
            <person name="Raney B."/>
            <person name="She X."/>
            <person name="Cox M.J."/>
            <person name="Demuth J.P."/>
            <person name="Dumas L.J."/>
            <person name="Han S.-G."/>
            <person name="Hopkins J."/>
            <person name="Karimpour-Fard A."/>
            <person name="Kim Y.H."/>
            <person name="Pollack J.R."/>
            <person name="Vinar T."/>
            <person name="Addo-Quaye C."/>
            <person name="Degenhardt J."/>
            <person name="Denby A."/>
            <person name="Hubisz M.J."/>
            <person name="Indap A."/>
            <person name="Kosiol C."/>
            <person name="Lahn B.T."/>
            <person name="Lawson H.A."/>
            <person name="Marklein A."/>
            <person name="Nielsen R."/>
            <person name="Vallender E.J."/>
            <person name="Clark A.G."/>
            <person name="Ferguson B."/>
            <person name="Hernandez R.D."/>
            <person name="Hirani K."/>
            <person name="Kehrer-Sawatzki H."/>
            <person name="Kolb J."/>
            <person name="Patil S."/>
            <person name="Pu L.-L."/>
            <person name="Ren Y."/>
            <person name="Smith D.G."/>
            <person name="Wheeler D.A."/>
            <person name="Schenck I."/>
            <person name="Ball E.V."/>
            <person name="Chen R."/>
            <person name="Cooper D.N."/>
            <person name="Giardine B."/>
            <person name="Hsu F."/>
            <person name="Kent W.J."/>
            <person name="Lesk A."/>
            <person name="Nelson D.L."/>
            <person name="O'brien W.E."/>
            <person name="Pruefer K."/>
            <person name="Stenson P.D."/>
            <person name="Wallace J.C."/>
            <person name="Ke H."/>
            <person name="Liu X.-M."/>
            <person name="Wang P."/>
            <person name="Xiang A.P."/>
            <person name="Yang F."/>
            <person name="Barber G.P."/>
            <person name="Haussler D."/>
            <person name="Karolchik D."/>
            <person name="Kern A.D."/>
            <person name="Kuhn R.M."/>
            <person name="Smith K.E."/>
            <person name="Zwieg A.S."/>
        </authorList>
    </citation>
    <scope>NUCLEOTIDE SEQUENCE [LARGE SCALE GENOMIC DNA]</scope>
    <source>
        <strain evidence="3">17573</strain>
    </source>
</reference>
<organism evidence="2 3">
    <name type="scientific">Macaca mulatta</name>
    <name type="common">Rhesus macaque</name>
    <dbReference type="NCBI Taxonomy" id="9544"/>
    <lineage>
        <taxon>Eukaryota</taxon>
        <taxon>Metazoa</taxon>
        <taxon>Chordata</taxon>
        <taxon>Craniata</taxon>
        <taxon>Vertebrata</taxon>
        <taxon>Euteleostomi</taxon>
        <taxon>Mammalia</taxon>
        <taxon>Eutheria</taxon>
        <taxon>Euarchontoglires</taxon>
        <taxon>Primates</taxon>
        <taxon>Haplorrhini</taxon>
        <taxon>Catarrhini</taxon>
        <taxon>Cercopithecidae</taxon>
        <taxon>Cercopithecinae</taxon>
        <taxon>Macaca</taxon>
    </lineage>
</organism>
<dbReference type="Ensembl" id="ENSMMUT00000108116.1">
    <property type="protein sequence ID" value="ENSMMUP00000075311.1"/>
    <property type="gene ID" value="ENSMMUG00000053632.1"/>
</dbReference>
<name>A0A5F8AEC4_MACMU</name>
<proteinExistence type="predicted"/>
<dbReference type="AlphaFoldDB" id="A0A5F8AEC4"/>
<evidence type="ECO:0000256" key="1">
    <source>
        <dbReference type="SAM" id="SignalP"/>
    </source>
</evidence>
<keyword evidence="3" id="KW-1185">Reference proteome</keyword>
<dbReference type="PANTHER" id="PTHR46254:SF11">
    <property type="entry name" value="SECRETED PROTEIN"/>
    <property type="match status" value="1"/>
</dbReference>
<keyword evidence="1" id="KW-0732">Signal</keyword>
<dbReference type="Bgee" id="ENSMMUG00000053632">
    <property type="expression patterns" value="Expressed in liver and 1 other cell type or tissue"/>
</dbReference>
<evidence type="ECO:0000313" key="2">
    <source>
        <dbReference type="Ensembl" id="ENSMMUP00000075311.1"/>
    </source>
</evidence>
<dbReference type="PANTHER" id="PTHR46254">
    <property type="entry name" value="PROTEIN GVQW1-RELATED"/>
    <property type="match status" value="1"/>
</dbReference>
<dbReference type="InParanoid" id="A0A5F8AEC4"/>
<dbReference type="Proteomes" id="UP000006718">
    <property type="component" value="Chromosome 1"/>
</dbReference>
<reference evidence="2" key="2">
    <citation type="submission" date="2019-01" db="EMBL/GenBank/DDBJ databases">
        <authorList>
            <person name="Graves T."/>
            <person name="Eichler E.E."/>
            <person name="Wilson R.K."/>
        </authorList>
    </citation>
    <scope>NUCLEOTIDE SEQUENCE [LARGE SCALE GENOMIC DNA]</scope>
    <source>
        <strain evidence="2">17573</strain>
    </source>
</reference>
<protein>
    <recommendedName>
        <fullName evidence="4">Secreted protein</fullName>
    </recommendedName>
</protein>
<evidence type="ECO:0008006" key="4">
    <source>
        <dbReference type="Google" id="ProtNLM"/>
    </source>
</evidence>
<accession>A0A5F8AEC4</accession>
<reference evidence="2" key="3">
    <citation type="submission" date="2025-08" db="UniProtKB">
        <authorList>
            <consortium name="Ensembl"/>
        </authorList>
    </citation>
    <scope>IDENTIFICATION</scope>
    <source>
        <strain evidence="2">17573</strain>
    </source>
</reference>
<reference evidence="2" key="4">
    <citation type="submission" date="2025-09" db="UniProtKB">
        <authorList>
            <consortium name="Ensembl"/>
        </authorList>
    </citation>
    <scope>IDENTIFICATION</scope>
    <source>
        <strain evidence="2">17573</strain>
    </source>
</reference>
<dbReference type="GeneTree" id="ENSGT00940000161627"/>
<feature type="chain" id="PRO_5023864156" description="Secreted protein" evidence="1">
    <location>
        <begin position="20"/>
        <end position="101"/>
    </location>
</feature>